<sequence length="55" mass="6015">MTITDDQRRILRDIDATTPITEAETDWAVHAGYAVLAEDGDIDLTQEGRALLDAA</sequence>
<comment type="caution">
    <text evidence="1">The sequence shown here is derived from an EMBL/GenBank/DDBJ whole genome shotgun (WGS) entry which is preliminary data.</text>
</comment>
<evidence type="ECO:0000313" key="2">
    <source>
        <dbReference type="Proteomes" id="UP001256588"/>
    </source>
</evidence>
<name>A0ABU1XRT2_9GAMM</name>
<keyword evidence="2" id="KW-1185">Reference proteome</keyword>
<keyword evidence="1" id="KW-0969">Cilium</keyword>
<keyword evidence="1" id="KW-0282">Flagellum</keyword>
<accession>A0ABU1XRT2</accession>
<organism evidence="1 2">
    <name type="scientific">Luteimonas terrae</name>
    <dbReference type="NCBI Taxonomy" id="1530191"/>
    <lineage>
        <taxon>Bacteria</taxon>
        <taxon>Pseudomonadati</taxon>
        <taxon>Pseudomonadota</taxon>
        <taxon>Gammaproteobacteria</taxon>
        <taxon>Lysobacterales</taxon>
        <taxon>Lysobacteraceae</taxon>
        <taxon>Luteimonas</taxon>
    </lineage>
</organism>
<dbReference type="RefSeq" id="WP_310231717.1">
    <property type="nucleotide sequence ID" value="NZ_JAVDWO010000001.1"/>
</dbReference>
<gene>
    <name evidence="1" type="ORF">J2W68_000169</name>
</gene>
<dbReference type="EMBL" id="JAVDWO010000001">
    <property type="protein sequence ID" value="MDR7191467.1"/>
    <property type="molecule type" value="Genomic_DNA"/>
</dbReference>
<protein>
    <submittedName>
        <fullName evidence="1">Flagella basal body P-ring formation protein FlgA</fullName>
    </submittedName>
</protein>
<reference evidence="1 2" key="1">
    <citation type="submission" date="2023-07" db="EMBL/GenBank/DDBJ databases">
        <title>Sorghum-associated microbial communities from plants grown in Nebraska, USA.</title>
        <authorList>
            <person name="Schachtman D."/>
        </authorList>
    </citation>
    <scope>NUCLEOTIDE SEQUENCE [LARGE SCALE GENOMIC DNA]</scope>
    <source>
        <strain evidence="1 2">4099</strain>
    </source>
</reference>
<evidence type="ECO:0000313" key="1">
    <source>
        <dbReference type="EMBL" id="MDR7191467.1"/>
    </source>
</evidence>
<proteinExistence type="predicted"/>
<dbReference type="Proteomes" id="UP001256588">
    <property type="component" value="Unassembled WGS sequence"/>
</dbReference>
<keyword evidence="1" id="KW-0966">Cell projection</keyword>